<protein>
    <submittedName>
        <fullName evidence="1">Chromosome 11 SCAF14528, whole genome shotgun sequence</fullName>
    </submittedName>
</protein>
<dbReference type="KEGG" id="tng:GSTEN00014046G001"/>
<gene>
    <name evidence="1" type="ORF">GSTENG00014046001</name>
</gene>
<dbReference type="EMBL" id="CAAE01014528">
    <property type="protein sequence ID" value="CAF96861.1"/>
    <property type="molecule type" value="Genomic_DNA"/>
</dbReference>
<reference evidence="1" key="2">
    <citation type="submission" date="2004-02" db="EMBL/GenBank/DDBJ databases">
        <authorList>
            <consortium name="Genoscope"/>
            <consortium name="Whitehead Institute Centre for Genome Research"/>
        </authorList>
    </citation>
    <scope>NUCLEOTIDE SEQUENCE</scope>
</reference>
<organism evidence="1">
    <name type="scientific">Tetraodon nigroviridis</name>
    <name type="common">Spotted green pufferfish</name>
    <name type="synonym">Chelonodon nigroviridis</name>
    <dbReference type="NCBI Taxonomy" id="99883"/>
    <lineage>
        <taxon>Eukaryota</taxon>
        <taxon>Metazoa</taxon>
        <taxon>Chordata</taxon>
        <taxon>Craniata</taxon>
        <taxon>Vertebrata</taxon>
        <taxon>Euteleostomi</taxon>
        <taxon>Actinopterygii</taxon>
        <taxon>Neopterygii</taxon>
        <taxon>Teleostei</taxon>
        <taxon>Neoteleostei</taxon>
        <taxon>Acanthomorphata</taxon>
        <taxon>Eupercaria</taxon>
        <taxon>Tetraodontiformes</taxon>
        <taxon>Tetradontoidea</taxon>
        <taxon>Tetraodontidae</taxon>
        <taxon>Tetraodon</taxon>
    </lineage>
</organism>
<evidence type="ECO:0000313" key="1">
    <source>
        <dbReference type="EMBL" id="CAF96861.1"/>
    </source>
</evidence>
<dbReference type="AlphaFoldDB" id="Q4SR71"/>
<accession>Q4SR71</accession>
<proteinExistence type="predicted"/>
<name>Q4SR71_TETNG</name>
<reference evidence="1" key="1">
    <citation type="journal article" date="2004" name="Nature">
        <title>Genome duplication in the teleost fish Tetraodon nigroviridis reveals the early vertebrate proto-karyotype.</title>
        <authorList>
            <person name="Jaillon O."/>
            <person name="Aury J.-M."/>
            <person name="Brunet F."/>
            <person name="Petit J.-L."/>
            <person name="Stange-Thomann N."/>
            <person name="Mauceli E."/>
            <person name="Bouneau L."/>
            <person name="Fischer C."/>
            <person name="Ozouf-Costaz C."/>
            <person name="Bernot A."/>
            <person name="Nicaud S."/>
            <person name="Jaffe D."/>
            <person name="Fisher S."/>
            <person name="Lutfalla G."/>
            <person name="Dossat C."/>
            <person name="Segurens B."/>
            <person name="Dasilva C."/>
            <person name="Salanoubat M."/>
            <person name="Levy M."/>
            <person name="Boudet N."/>
            <person name="Castellano S."/>
            <person name="Anthouard V."/>
            <person name="Jubin C."/>
            <person name="Castelli V."/>
            <person name="Katinka M."/>
            <person name="Vacherie B."/>
            <person name="Biemont C."/>
            <person name="Skalli Z."/>
            <person name="Cattolico L."/>
            <person name="Poulain J."/>
            <person name="De Berardinis V."/>
            <person name="Cruaud C."/>
            <person name="Duprat S."/>
            <person name="Brottier P."/>
            <person name="Coutanceau J.-P."/>
            <person name="Gouzy J."/>
            <person name="Parra G."/>
            <person name="Lardier G."/>
            <person name="Chapple C."/>
            <person name="McKernan K.J."/>
            <person name="McEwan P."/>
            <person name="Bosak S."/>
            <person name="Kellis M."/>
            <person name="Volff J.-N."/>
            <person name="Guigo R."/>
            <person name="Zody M.C."/>
            <person name="Mesirov J."/>
            <person name="Lindblad-Toh K."/>
            <person name="Birren B."/>
            <person name="Nusbaum C."/>
            <person name="Kahn D."/>
            <person name="Robinson-Rechavi M."/>
            <person name="Laudet V."/>
            <person name="Schachter V."/>
            <person name="Quetier F."/>
            <person name="Saurin W."/>
            <person name="Scarpelli C."/>
            <person name="Wincker P."/>
            <person name="Lander E.S."/>
            <person name="Weissenbach J."/>
            <person name="Roest Crollius H."/>
        </authorList>
    </citation>
    <scope>NUCLEOTIDE SEQUENCE [LARGE SCALE GENOMIC DNA]</scope>
</reference>
<sequence>MASRLGPESPHTAGKRRSCCSNIVTKFTGSKITGQGFGRGTQVRGGEPRGRALGVRRLVEGDRGLASGALPDKEDVVPRCWLGTVPSLSAQVSPLTVT</sequence>